<organism evidence="2 3">
    <name type="scientific">Lachnellula arida</name>
    <dbReference type="NCBI Taxonomy" id="1316785"/>
    <lineage>
        <taxon>Eukaryota</taxon>
        <taxon>Fungi</taxon>
        <taxon>Dikarya</taxon>
        <taxon>Ascomycota</taxon>
        <taxon>Pezizomycotina</taxon>
        <taxon>Leotiomycetes</taxon>
        <taxon>Helotiales</taxon>
        <taxon>Lachnaceae</taxon>
        <taxon>Lachnellula</taxon>
    </lineage>
</organism>
<dbReference type="EMBL" id="QGMF01000467">
    <property type="protein sequence ID" value="TVY15665.1"/>
    <property type="molecule type" value="Genomic_DNA"/>
</dbReference>
<dbReference type="AlphaFoldDB" id="A0A8T9B7F4"/>
<feature type="compositionally biased region" description="Basic and acidic residues" evidence="1">
    <location>
        <begin position="162"/>
        <end position="176"/>
    </location>
</feature>
<dbReference type="PANTHER" id="PTHR33099:SF7">
    <property type="entry name" value="MYND-TYPE DOMAIN-CONTAINING PROTEIN"/>
    <property type="match status" value="1"/>
</dbReference>
<gene>
    <name evidence="2" type="ORF">LARI1_G007482</name>
</gene>
<feature type="region of interest" description="Disordered" evidence="1">
    <location>
        <begin position="474"/>
        <end position="496"/>
    </location>
</feature>
<dbReference type="Proteomes" id="UP000469559">
    <property type="component" value="Unassembled WGS sequence"/>
</dbReference>
<proteinExistence type="predicted"/>
<dbReference type="OrthoDB" id="27483at2759"/>
<feature type="non-terminal residue" evidence="2">
    <location>
        <position position="1"/>
    </location>
</feature>
<accession>A0A8T9B7F4</accession>
<keyword evidence="3" id="KW-1185">Reference proteome</keyword>
<reference evidence="2 3" key="1">
    <citation type="submission" date="2018-05" db="EMBL/GenBank/DDBJ databases">
        <title>Whole genome sequencing for identification of molecular markers to develop diagnostic detection tools for the regulated plant pathogen Lachnellula willkommii.</title>
        <authorList>
            <person name="Giroux E."/>
            <person name="Bilodeau G."/>
        </authorList>
    </citation>
    <scope>NUCLEOTIDE SEQUENCE [LARGE SCALE GENOMIC DNA]</scope>
    <source>
        <strain evidence="2 3">CBS 203.66</strain>
    </source>
</reference>
<evidence type="ECO:0000313" key="2">
    <source>
        <dbReference type="EMBL" id="TVY15665.1"/>
    </source>
</evidence>
<dbReference type="PANTHER" id="PTHR33099">
    <property type="entry name" value="FE2OG DIOXYGENASE DOMAIN-CONTAINING PROTEIN"/>
    <property type="match status" value="1"/>
</dbReference>
<feature type="region of interest" description="Disordered" evidence="1">
    <location>
        <begin position="156"/>
        <end position="176"/>
    </location>
</feature>
<feature type="compositionally biased region" description="Pro residues" evidence="1">
    <location>
        <begin position="1"/>
        <end position="15"/>
    </location>
</feature>
<evidence type="ECO:0000256" key="1">
    <source>
        <dbReference type="SAM" id="MobiDB-lite"/>
    </source>
</evidence>
<protein>
    <submittedName>
        <fullName evidence="2">Uncharacterized protein</fullName>
    </submittedName>
</protein>
<feature type="region of interest" description="Disordered" evidence="1">
    <location>
        <begin position="209"/>
        <end position="232"/>
    </location>
</feature>
<evidence type="ECO:0000313" key="3">
    <source>
        <dbReference type="Proteomes" id="UP000469559"/>
    </source>
</evidence>
<feature type="region of interest" description="Disordered" evidence="1">
    <location>
        <begin position="1"/>
        <end position="60"/>
    </location>
</feature>
<feature type="compositionally biased region" description="Acidic residues" evidence="1">
    <location>
        <begin position="477"/>
        <end position="491"/>
    </location>
</feature>
<comment type="caution">
    <text evidence="2">The sequence shown here is derived from an EMBL/GenBank/DDBJ whole genome shotgun (WGS) entry which is preliminary data.</text>
</comment>
<name>A0A8T9B7F4_9HELO</name>
<sequence length="593" mass="65723">MASMPPPPQPLPNPSKHPIGITPYSHHDSDSDPESDSDTATPLAGAPVTPRFLAPDPQEAASQRLLDQLRSALVEGYPSAGNYCCGGNVPISSNRLISSQDSSKSPLVSPPIILRFDTTSGSSYKLRFPPDDDDERSEGGLDVGIEELQKFCTTEIAAEDDGGAKDTRGESRGRSAKLDRDKFAVDFHPSDFGILDAIKQVLLPGAVESRNEAAREKEKGKETGKENERWSERKEHWGVRAELCQLNVYGNTSTKGLRPLTSPPRRGTHFGTLVVCVPYSHQGGDHVVTQPRPSTHKHLLTHKPHTTRFPTCSSKPAISWSAFLRGSTHSVLPITSGNLITLTYNLHMTEAIGGPLQQYPTTDSRLYPLFKIAKGLLENPDFMPEDDGRQTKARREAYRISGGPLGVHCTHPYFHTRKLTQTLMPYSLRGIDAIIFSVFRTLGLKVLVAPVLGDEAWDEWEQAREEKWMQKIYGDEPMSEEGGGEEEEEESGDKTRVGKSWHKMRMVCGEGGVGLRVGEDPTPFINYHYPLHVLPSVTWLNESTENWEIAMVNLKHTSSPSEPETEAETEAEIMWQYSHAAIFIDIPAAEERK</sequence>